<dbReference type="AlphaFoldDB" id="A0A9K3N4T6"/>
<keyword evidence="1" id="KW-0812">Transmembrane</keyword>
<evidence type="ECO:0000313" key="2">
    <source>
        <dbReference type="EMBL" id="KAF5786967.1"/>
    </source>
</evidence>
<dbReference type="EMBL" id="MNCJ02000325">
    <property type="protein sequence ID" value="KAF5786967.1"/>
    <property type="molecule type" value="Genomic_DNA"/>
</dbReference>
<reference evidence="2" key="2">
    <citation type="submission" date="2020-06" db="EMBL/GenBank/DDBJ databases">
        <title>Helianthus annuus Genome sequencing and assembly Release 2.</title>
        <authorList>
            <person name="Gouzy J."/>
            <person name="Langlade N."/>
            <person name="Munos S."/>
        </authorList>
    </citation>
    <scope>NUCLEOTIDE SEQUENCE</scope>
    <source>
        <tissue evidence="2">Leaves</tissue>
    </source>
</reference>
<gene>
    <name evidence="2" type="ORF">HanXRQr2_Chr10g0447491</name>
</gene>
<organism evidence="2 3">
    <name type="scientific">Helianthus annuus</name>
    <name type="common">Common sunflower</name>
    <dbReference type="NCBI Taxonomy" id="4232"/>
    <lineage>
        <taxon>Eukaryota</taxon>
        <taxon>Viridiplantae</taxon>
        <taxon>Streptophyta</taxon>
        <taxon>Embryophyta</taxon>
        <taxon>Tracheophyta</taxon>
        <taxon>Spermatophyta</taxon>
        <taxon>Magnoliopsida</taxon>
        <taxon>eudicotyledons</taxon>
        <taxon>Gunneridae</taxon>
        <taxon>Pentapetalae</taxon>
        <taxon>asterids</taxon>
        <taxon>campanulids</taxon>
        <taxon>Asterales</taxon>
        <taxon>Asteraceae</taxon>
        <taxon>Asteroideae</taxon>
        <taxon>Heliantheae alliance</taxon>
        <taxon>Heliantheae</taxon>
        <taxon>Helianthus</taxon>
    </lineage>
</organism>
<reference evidence="2" key="1">
    <citation type="journal article" date="2017" name="Nature">
        <title>The sunflower genome provides insights into oil metabolism, flowering and Asterid evolution.</title>
        <authorList>
            <person name="Badouin H."/>
            <person name="Gouzy J."/>
            <person name="Grassa C.J."/>
            <person name="Murat F."/>
            <person name="Staton S.E."/>
            <person name="Cottret L."/>
            <person name="Lelandais-Briere C."/>
            <person name="Owens G.L."/>
            <person name="Carrere S."/>
            <person name="Mayjonade B."/>
            <person name="Legrand L."/>
            <person name="Gill N."/>
            <person name="Kane N.C."/>
            <person name="Bowers J.E."/>
            <person name="Hubner S."/>
            <person name="Bellec A."/>
            <person name="Berard A."/>
            <person name="Berges H."/>
            <person name="Blanchet N."/>
            <person name="Boniface M.C."/>
            <person name="Brunel D."/>
            <person name="Catrice O."/>
            <person name="Chaidir N."/>
            <person name="Claudel C."/>
            <person name="Donnadieu C."/>
            <person name="Faraut T."/>
            <person name="Fievet G."/>
            <person name="Helmstetter N."/>
            <person name="King M."/>
            <person name="Knapp S.J."/>
            <person name="Lai Z."/>
            <person name="Le Paslier M.C."/>
            <person name="Lippi Y."/>
            <person name="Lorenzon L."/>
            <person name="Mandel J.R."/>
            <person name="Marage G."/>
            <person name="Marchand G."/>
            <person name="Marquand E."/>
            <person name="Bret-Mestries E."/>
            <person name="Morien E."/>
            <person name="Nambeesan S."/>
            <person name="Nguyen T."/>
            <person name="Pegot-Espagnet P."/>
            <person name="Pouilly N."/>
            <person name="Raftis F."/>
            <person name="Sallet E."/>
            <person name="Schiex T."/>
            <person name="Thomas J."/>
            <person name="Vandecasteele C."/>
            <person name="Vares D."/>
            <person name="Vear F."/>
            <person name="Vautrin S."/>
            <person name="Crespi M."/>
            <person name="Mangin B."/>
            <person name="Burke J.M."/>
            <person name="Salse J."/>
            <person name="Munos S."/>
            <person name="Vincourt P."/>
            <person name="Rieseberg L.H."/>
            <person name="Langlade N.B."/>
        </authorList>
    </citation>
    <scope>NUCLEOTIDE SEQUENCE</scope>
    <source>
        <tissue evidence="2">Leaves</tissue>
    </source>
</reference>
<proteinExistence type="predicted"/>
<name>A0A9K3N4T6_HELAN</name>
<keyword evidence="3" id="KW-1185">Reference proteome</keyword>
<evidence type="ECO:0000256" key="1">
    <source>
        <dbReference type="SAM" id="Phobius"/>
    </source>
</evidence>
<feature type="transmembrane region" description="Helical" evidence="1">
    <location>
        <begin position="6"/>
        <end position="23"/>
    </location>
</feature>
<protein>
    <submittedName>
        <fullName evidence="2">Uncharacterized protein</fullName>
    </submittedName>
</protein>
<accession>A0A9K3N4T6</accession>
<dbReference type="Gramene" id="mRNA:HanXRQr2_Chr10g0447491">
    <property type="protein sequence ID" value="mRNA:HanXRQr2_Chr10g0447491"/>
    <property type="gene ID" value="HanXRQr2_Chr10g0447491"/>
</dbReference>
<keyword evidence="1" id="KW-1133">Transmembrane helix</keyword>
<comment type="caution">
    <text evidence="2">The sequence shown here is derived from an EMBL/GenBank/DDBJ whole genome shotgun (WGS) entry which is preliminary data.</text>
</comment>
<dbReference type="Proteomes" id="UP000215914">
    <property type="component" value="Unassembled WGS sequence"/>
</dbReference>
<keyword evidence="1" id="KW-0472">Membrane</keyword>
<sequence>MSSYTHLVPFDSVIFLALLGGYLKTIDQSQEMMHRIEQDTLRRTWALVTIKDARLVNYVVYFCF</sequence>
<evidence type="ECO:0000313" key="3">
    <source>
        <dbReference type="Proteomes" id="UP000215914"/>
    </source>
</evidence>